<dbReference type="Pfam" id="PF02518">
    <property type="entry name" value="HATPase_c"/>
    <property type="match status" value="1"/>
</dbReference>
<dbReference type="Gene3D" id="3.30.565.10">
    <property type="entry name" value="Histidine kinase-like ATPase, C-terminal domain"/>
    <property type="match status" value="1"/>
</dbReference>
<evidence type="ECO:0000313" key="11">
    <source>
        <dbReference type="EMBL" id="AXE17397.1"/>
    </source>
</evidence>
<keyword evidence="9" id="KW-0472">Membrane</keyword>
<keyword evidence="7" id="KW-0802">TPR repeat</keyword>
<dbReference type="SMART" id="SM00388">
    <property type="entry name" value="HisKA"/>
    <property type="match status" value="1"/>
</dbReference>
<organism evidence="11 12">
    <name type="scientific">Runella rosea</name>
    <dbReference type="NCBI Taxonomy" id="2259595"/>
    <lineage>
        <taxon>Bacteria</taxon>
        <taxon>Pseudomonadati</taxon>
        <taxon>Bacteroidota</taxon>
        <taxon>Cytophagia</taxon>
        <taxon>Cytophagales</taxon>
        <taxon>Spirosomataceae</taxon>
        <taxon>Runella</taxon>
    </lineage>
</organism>
<protein>
    <recommendedName>
        <fullName evidence="2">histidine kinase</fullName>
        <ecNumber evidence="2">2.7.13.3</ecNumber>
    </recommendedName>
</protein>
<dbReference type="Gene3D" id="1.25.40.10">
    <property type="entry name" value="Tetratricopeptide repeat domain"/>
    <property type="match status" value="2"/>
</dbReference>
<dbReference type="AlphaFoldDB" id="A0A344TFH6"/>
<dbReference type="InterPro" id="IPR004358">
    <property type="entry name" value="Sig_transdc_His_kin-like_C"/>
</dbReference>
<keyword evidence="9" id="KW-1133">Transmembrane helix</keyword>
<dbReference type="PANTHER" id="PTHR43711:SF26">
    <property type="entry name" value="SENSOR HISTIDINE KINASE RCSC"/>
    <property type="match status" value="1"/>
</dbReference>
<feature type="coiled-coil region" evidence="8">
    <location>
        <begin position="304"/>
        <end position="399"/>
    </location>
</feature>
<dbReference type="Pfam" id="PF13424">
    <property type="entry name" value="TPR_12"/>
    <property type="match status" value="1"/>
</dbReference>
<dbReference type="InterPro" id="IPR003594">
    <property type="entry name" value="HATPase_dom"/>
</dbReference>
<keyword evidence="5" id="KW-0418">Kinase</keyword>
<evidence type="ECO:0000259" key="10">
    <source>
        <dbReference type="PROSITE" id="PS50109"/>
    </source>
</evidence>
<proteinExistence type="predicted"/>
<evidence type="ECO:0000256" key="1">
    <source>
        <dbReference type="ARBA" id="ARBA00000085"/>
    </source>
</evidence>
<evidence type="ECO:0000256" key="2">
    <source>
        <dbReference type="ARBA" id="ARBA00012438"/>
    </source>
</evidence>
<dbReference type="SUPFAM" id="SSF47384">
    <property type="entry name" value="Homodimeric domain of signal transducing histidine kinase"/>
    <property type="match status" value="1"/>
</dbReference>
<keyword evidence="8" id="KW-0175">Coiled coil</keyword>
<dbReference type="InterPro" id="IPR003661">
    <property type="entry name" value="HisK_dim/P_dom"/>
</dbReference>
<dbReference type="CDD" id="cd00075">
    <property type="entry name" value="HATPase"/>
    <property type="match status" value="1"/>
</dbReference>
<keyword evidence="9" id="KW-0812">Transmembrane</keyword>
<dbReference type="Pfam" id="PF00512">
    <property type="entry name" value="HisKA"/>
    <property type="match status" value="1"/>
</dbReference>
<dbReference type="SUPFAM" id="SSF55874">
    <property type="entry name" value="ATPase domain of HSP90 chaperone/DNA topoisomerase II/histidine kinase"/>
    <property type="match status" value="1"/>
</dbReference>
<dbReference type="FunFam" id="3.30.565.10:FF:000006">
    <property type="entry name" value="Sensor histidine kinase WalK"/>
    <property type="match status" value="1"/>
</dbReference>
<gene>
    <name evidence="11" type="ORF">DR864_06455</name>
</gene>
<dbReference type="Proteomes" id="UP000251993">
    <property type="component" value="Chromosome"/>
</dbReference>
<dbReference type="Pfam" id="PF13181">
    <property type="entry name" value="TPR_8"/>
    <property type="match status" value="1"/>
</dbReference>
<dbReference type="SMART" id="SM00028">
    <property type="entry name" value="TPR"/>
    <property type="match status" value="4"/>
</dbReference>
<dbReference type="PROSITE" id="PS50109">
    <property type="entry name" value="HIS_KIN"/>
    <property type="match status" value="1"/>
</dbReference>
<keyword evidence="3" id="KW-0597">Phosphoprotein</keyword>
<comment type="catalytic activity">
    <reaction evidence="1">
        <text>ATP + protein L-histidine = ADP + protein N-phospho-L-histidine.</text>
        <dbReference type="EC" id="2.7.13.3"/>
    </reaction>
</comment>
<dbReference type="Gene3D" id="1.10.287.130">
    <property type="match status" value="1"/>
</dbReference>
<dbReference type="PANTHER" id="PTHR43711">
    <property type="entry name" value="TWO-COMPONENT HISTIDINE KINASE"/>
    <property type="match status" value="1"/>
</dbReference>
<evidence type="ECO:0000256" key="4">
    <source>
        <dbReference type="ARBA" id="ARBA00022679"/>
    </source>
</evidence>
<dbReference type="EMBL" id="CP030850">
    <property type="protein sequence ID" value="AXE17397.1"/>
    <property type="molecule type" value="Genomic_DNA"/>
</dbReference>
<evidence type="ECO:0000256" key="9">
    <source>
        <dbReference type="SAM" id="Phobius"/>
    </source>
</evidence>
<name>A0A344TFH6_9BACT</name>
<dbReference type="SMART" id="SM00387">
    <property type="entry name" value="HATPase_c"/>
    <property type="match status" value="1"/>
</dbReference>
<keyword evidence="12" id="KW-1185">Reference proteome</keyword>
<dbReference type="KEGG" id="run:DR864_06455"/>
<evidence type="ECO:0000256" key="7">
    <source>
        <dbReference type="PROSITE-ProRule" id="PRU00339"/>
    </source>
</evidence>
<sequence length="614" mass="70783">MIMKQLSLIILFFTVCFRQVLGQVTETSIRAKIDKTLTFYESKKDSIKLMAEQIRADAQRIGLKKEALYYHRFMGFYYEYDGKIDLAVKSYLTLLKEAEKNQFFDEKYQAIGDLVNVYISTEQNEKAKMLLFKGVLEGQKEKANPRRLSTYYTNLGVIYRKESKFDSAFYYYTQALNIKKNIKDSVGIATVYINLATLLIKQGKYAQAKPYIEKNIAFHKAIHSDEDLWYDYGNMSEIYLKLNQRKEAEWYVNECLRIAKKSGSKTKEHISMNSLADLHRYFGDYKKAYEYYAIYDSLGKELINAETNKSIAQLREQYESEKKEQENKLLNQQLKQEQQQRLIFGISFLGVLLFSGVIGYFLVKNRQKNKILNEKNELIERQNTRLSDLNREKNQLISIVSHDLSTPFLVINTWNSILKMNLDAANTKALEAVQIIEKSVKQGMNLIQDVLNVEKAETNKHTLRLETFDLQTLMQEVLNEFAEAAHAKNIQLLFDPAPEPLHLLSDPHLVQRVLENLISNAIKYSNPNGRVWVNAEKKDDIMILHVKDEGIGIESKHLPHLFEKYNTASVATALKSSTGLGLSIVKRILDEIGGIILCKSEPGKGTEFTVRLAV</sequence>
<feature type="domain" description="Histidine kinase" evidence="10">
    <location>
        <begin position="399"/>
        <end position="614"/>
    </location>
</feature>
<dbReference type="InterPro" id="IPR011990">
    <property type="entry name" value="TPR-like_helical_dom_sf"/>
</dbReference>
<dbReference type="GO" id="GO:0000155">
    <property type="term" value="F:phosphorelay sensor kinase activity"/>
    <property type="evidence" value="ECO:0007669"/>
    <property type="project" value="InterPro"/>
</dbReference>
<dbReference type="EC" id="2.7.13.3" evidence="2"/>
<evidence type="ECO:0000313" key="12">
    <source>
        <dbReference type="Proteomes" id="UP000251993"/>
    </source>
</evidence>
<feature type="transmembrane region" description="Helical" evidence="9">
    <location>
        <begin position="342"/>
        <end position="363"/>
    </location>
</feature>
<reference evidence="11 12" key="1">
    <citation type="submission" date="2018-07" db="EMBL/GenBank/DDBJ databases">
        <title>Genome sequencing of Runella.</title>
        <authorList>
            <person name="Baek M.-G."/>
            <person name="Yi H."/>
        </authorList>
    </citation>
    <scope>NUCLEOTIDE SEQUENCE [LARGE SCALE GENOMIC DNA]</scope>
    <source>
        <strain evidence="11 12">HYN0085</strain>
    </source>
</reference>
<dbReference type="InterPro" id="IPR036890">
    <property type="entry name" value="HATPase_C_sf"/>
</dbReference>
<feature type="repeat" description="TPR" evidence="7">
    <location>
        <begin position="149"/>
        <end position="182"/>
    </location>
</feature>
<dbReference type="PROSITE" id="PS50005">
    <property type="entry name" value="TPR"/>
    <property type="match status" value="1"/>
</dbReference>
<dbReference type="InterPro" id="IPR050736">
    <property type="entry name" value="Sensor_HK_Regulatory"/>
</dbReference>
<evidence type="ECO:0000256" key="3">
    <source>
        <dbReference type="ARBA" id="ARBA00022553"/>
    </source>
</evidence>
<dbReference type="PRINTS" id="PR00344">
    <property type="entry name" value="BCTRLSENSOR"/>
</dbReference>
<evidence type="ECO:0000256" key="5">
    <source>
        <dbReference type="ARBA" id="ARBA00022777"/>
    </source>
</evidence>
<dbReference type="InterPro" id="IPR005467">
    <property type="entry name" value="His_kinase_dom"/>
</dbReference>
<keyword evidence="6" id="KW-0902">Two-component regulatory system</keyword>
<evidence type="ECO:0000256" key="8">
    <source>
        <dbReference type="SAM" id="Coils"/>
    </source>
</evidence>
<evidence type="ECO:0000256" key="6">
    <source>
        <dbReference type="ARBA" id="ARBA00023012"/>
    </source>
</evidence>
<dbReference type="InterPro" id="IPR019734">
    <property type="entry name" value="TPR_rpt"/>
</dbReference>
<accession>A0A344TFH6</accession>
<keyword evidence="4" id="KW-0808">Transferase</keyword>
<dbReference type="InterPro" id="IPR036097">
    <property type="entry name" value="HisK_dim/P_sf"/>
</dbReference>
<dbReference type="CDD" id="cd00082">
    <property type="entry name" value="HisKA"/>
    <property type="match status" value="1"/>
</dbReference>
<dbReference type="OrthoDB" id="9781208at2"/>
<dbReference type="SUPFAM" id="SSF48452">
    <property type="entry name" value="TPR-like"/>
    <property type="match status" value="2"/>
</dbReference>